<dbReference type="EMBL" id="BART01006573">
    <property type="protein sequence ID" value="GAG66001.1"/>
    <property type="molecule type" value="Genomic_DNA"/>
</dbReference>
<comment type="caution">
    <text evidence="1">The sequence shown here is derived from an EMBL/GenBank/DDBJ whole genome shotgun (WGS) entry which is preliminary data.</text>
</comment>
<evidence type="ECO:0000313" key="1">
    <source>
        <dbReference type="EMBL" id="GAG66001.1"/>
    </source>
</evidence>
<protein>
    <submittedName>
        <fullName evidence="1">Uncharacterized protein</fullName>
    </submittedName>
</protein>
<sequence length="55" mass="6618">MFLGKNDKNKLIAIELLKRWSKAEIPDTIWTEPYMDHLLPIETQEFLQQFNKEPD</sequence>
<dbReference type="AlphaFoldDB" id="X1B1Z6"/>
<name>X1B1Z6_9ZZZZ</name>
<gene>
    <name evidence="1" type="ORF">S01H4_14995</name>
</gene>
<proteinExistence type="predicted"/>
<reference evidence="1" key="1">
    <citation type="journal article" date="2014" name="Front. Microbiol.">
        <title>High frequency of phylogenetically diverse reductive dehalogenase-homologous genes in deep subseafloor sedimentary metagenomes.</title>
        <authorList>
            <person name="Kawai M."/>
            <person name="Futagami T."/>
            <person name="Toyoda A."/>
            <person name="Takaki Y."/>
            <person name="Nishi S."/>
            <person name="Hori S."/>
            <person name="Arai W."/>
            <person name="Tsubouchi T."/>
            <person name="Morono Y."/>
            <person name="Uchiyama I."/>
            <person name="Ito T."/>
            <person name="Fujiyama A."/>
            <person name="Inagaki F."/>
            <person name="Takami H."/>
        </authorList>
    </citation>
    <scope>NUCLEOTIDE SEQUENCE</scope>
    <source>
        <strain evidence="1">Expedition CK06-06</strain>
    </source>
</reference>
<organism evidence="1">
    <name type="scientific">marine sediment metagenome</name>
    <dbReference type="NCBI Taxonomy" id="412755"/>
    <lineage>
        <taxon>unclassified sequences</taxon>
        <taxon>metagenomes</taxon>
        <taxon>ecological metagenomes</taxon>
    </lineage>
</organism>
<accession>X1B1Z6</accession>